<dbReference type="Gene3D" id="1.20.1070.10">
    <property type="entry name" value="Rhodopsin 7-helix transmembrane proteins"/>
    <property type="match status" value="2"/>
</dbReference>
<feature type="transmembrane region" description="Helical" evidence="11">
    <location>
        <begin position="442"/>
        <end position="461"/>
    </location>
</feature>
<feature type="transmembrane region" description="Helical" evidence="11">
    <location>
        <begin position="179"/>
        <end position="202"/>
    </location>
</feature>
<gene>
    <name evidence="13" type="ORF">CVLEPA_LOCUS9943</name>
</gene>
<keyword evidence="3 9" id="KW-0812">Transmembrane</keyword>
<evidence type="ECO:0000313" key="13">
    <source>
        <dbReference type="EMBL" id="CAK8679689.1"/>
    </source>
</evidence>
<keyword evidence="7 9" id="KW-0675">Receptor</keyword>
<feature type="region of interest" description="Disordered" evidence="10">
    <location>
        <begin position="498"/>
        <end position="551"/>
    </location>
</feature>
<feature type="domain" description="G-protein coupled receptors family 1 profile" evidence="12">
    <location>
        <begin position="79"/>
        <end position="458"/>
    </location>
</feature>
<dbReference type="PRINTS" id="PR00237">
    <property type="entry name" value="GPCRRHODOPSN"/>
</dbReference>
<evidence type="ECO:0000256" key="7">
    <source>
        <dbReference type="ARBA" id="ARBA00023170"/>
    </source>
</evidence>
<feature type="transmembrane region" description="Helical" evidence="11">
    <location>
        <begin position="340"/>
        <end position="366"/>
    </location>
</feature>
<keyword evidence="5 9" id="KW-0297">G-protein coupled receptor</keyword>
<dbReference type="PANTHER" id="PTHR24229">
    <property type="entry name" value="NEUROPEPTIDES RECEPTOR"/>
    <property type="match status" value="1"/>
</dbReference>
<proteinExistence type="inferred from homology"/>
<feature type="transmembrane region" description="Helical" evidence="11">
    <location>
        <begin position="140"/>
        <end position="158"/>
    </location>
</feature>
<dbReference type="PROSITE" id="PS50262">
    <property type="entry name" value="G_PROTEIN_RECEP_F1_2"/>
    <property type="match status" value="1"/>
</dbReference>
<evidence type="ECO:0000256" key="2">
    <source>
        <dbReference type="ARBA" id="ARBA00022475"/>
    </source>
</evidence>
<evidence type="ECO:0000259" key="12">
    <source>
        <dbReference type="PROSITE" id="PS50262"/>
    </source>
</evidence>
<evidence type="ECO:0000256" key="9">
    <source>
        <dbReference type="RuleBase" id="RU000688"/>
    </source>
</evidence>
<dbReference type="PROSITE" id="PS00237">
    <property type="entry name" value="G_PROTEIN_RECEP_F1_1"/>
    <property type="match status" value="1"/>
</dbReference>
<dbReference type="Pfam" id="PF00001">
    <property type="entry name" value="7tm_1"/>
    <property type="match status" value="2"/>
</dbReference>
<dbReference type="SUPFAM" id="SSF81321">
    <property type="entry name" value="Family A G protein-coupled receptor-like"/>
    <property type="match status" value="1"/>
</dbReference>
<dbReference type="Proteomes" id="UP001642483">
    <property type="component" value="Unassembled WGS sequence"/>
</dbReference>
<evidence type="ECO:0000313" key="14">
    <source>
        <dbReference type="Proteomes" id="UP001642483"/>
    </source>
</evidence>
<comment type="subcellular location">
    <subcellularLocation>
        <location evidence="1">Cell membrane</location>
        <topology evidence="1">Multi-pass membrane protein</topology>
    </subcellularLocation>
</comment>
<dbReference type="InterPro" id="IPR000276">
    <property type="entry name" value="GPCR_Rhodpsn"/>
</dbReference>
<evidence type="ECO:0000256" key="5">
    <source>
        <dbReference type="ARBA" id="ARBA00023040"/>
    </source>
</evidence>
<feature type="compositionally biased region" description="Low complexity" evidence="10">
    <location>
        <begin position="508"/>
        <end position="521"/>
    </location>
</feature>
<evidence type="ECO:0000256" key="3">
    <source>
        <dbReference type="ARBA" id="ARBA00022692"/>
    </source>
</evidence>
<evidence type="ECO:0000256" key="6">
    <source>
        <dbReference type="ARBA" id="ARBA00023136"/>
    </source>
</evidence>
<comment type="caution">
    <text evidence="13">The sequence shown here is derived from an EMBL/GenBank/DDBJ whole genome shotgun (WGS) entry which is preliminary data.</text>
</comment>
<reference evidence="13 14" key="1">
    <citation type="submission" date="2024-02" db="EMBL/GenBank/DDBJ databases">
        <authorList>
            <person name="Daric V."/>
            <person name="Darras S."/>
        </authorList>
    </citation>
    <scope>NUCLEOTIDE SEQUENCE [LARGE SCALE GENOMIC DNA]</scope>
</reference>
<evidence type="ECO:0000256" key="10">
    <source>
        <dbReference type="SAM" id="MobiDB-lite"/>
    </source>
</evidence>
<keyword evidence="2" id="KW-1003">Cell membrane</keyword>
<dbReference type="PANTHER" id="PTHR24229:SF109">
    <property type="entry name" value="SOMATOSTATIN RECEPTOR TYPE 2-LIKE"/>
    <property type="match status" value="1"/>
</dbReference>
<evidence type="ECO:0000256" key="1">
    <source>
        <dbReference type="ARBA" id="ARBA00004651"/>
    </source>
</evidence>
<sequence>MALYNYPFYDGTPSLYPDYYPLLPDVNESGSPPISPPINDTAPPLFGPGEDLANSGTSPEVEVWKVAITLIICVIGLIGNLLVIFVVFALKEFKKSVTHWYVLQLAVADAIFLITLPFKASADLENNWYFPDWMCKAKETILYLNYYASILFLMIMSIDRYIAVCHAFSNRLNVLRMKISAIIIAMVTWTLSLLLTIPEMLFTGKAGTMPNCDCRFTFPTDYSAFCRNKANETEFQECVKQISEVSANTERCLPRPEDDHDDFADYYAAQLDAIPNQADAGNFTGPELEPVNGKYFMSGGSGEPLDPHELELVGSESSYGDFPDITRLSACHYRGQSSGYVAFISFNFAVMFLLPFIVMTVCYGLIIHRLTTSRMSSRARNGEQKSGKQSKSERDRERITIMCAVLVASFLVCWLPFHATHLAKIAGITGLQEDGCRHLSEATTLLAFLNSALNPYLYSFLGTKFKKRMSAAISASTKRSEASSTGGFPVIFRRKREGSSQGVTVNTRLPKSSSRLKTSSSEGRQSMNESKSENPRKLSQPEVSRASGPAH</sequence>
<feature type="transmembrane region" description="Helical" evidence="11">
    <location>
        <begin position="66"/>
        <end position="88"/>
    </location>
</feature>
<keyword evidence="14" id="KW-1185">Reference proteome</keyword>
<feature type="transmembrane region" description="Helical" evidence="11">
    <location>
        <begin position="399"/>
        <end position="417"/>
    </location>
</feature>
<evidence type="ECO:0000256" key="4">
    <source>
        <dbReference type="ARBA" id="ARBA00022989"/>
    </source>
</evidence>
<protein>
    <recommendedName>
        <fullName evidence="12">G-protein coupled receptors family 1 profile domain-containing protein</fullName>
    </recommendedName>
</protein>
<dbReference type="InterPro" id="IPR017452">
    <property type="entry name" value="GPCR_Rhodpsn_7TM"/>
</dbReference>
<evidence type="ECO:0000256" key="8">
    <source>
        <dbReference type="ARBA" id="ARBA00023224"/>
    </source>
</evidence>
<keyword evidence="4 11" id="KW-1133">Transmembrane helix</keyword>
<evidence type="ECO:0000256" key="11">
    <source>
        <dbReference type="SAM" id="Phobius"/>
    </source>
</evidence>
<accession>A0ABP0FJ35</accession>
<dbReference type="EMBL" id="CAWYQH010000068">
    <property type="protein sequence ID" value="CAK8679689.1"/>
    <property type="molecule type" value="Genomic_DNA"/>
</dbReference>
<organism evidence="13 14">
    <name type="scientific">Clavelina lepadiformis</name>
    <name type="common">Light-bulb sea squirt</name>
    <name type="synonym">Ascidia lepadiformis</name>
    <dbReference type="NCBI Taxonomy" id="159417"/>
    <lineage>
        <taxon>Eukaryota</taxon>
        <taxon>Metazoa</taxon>
        <taxon>Chordata</taxon>
        <taxon>Tunicata</taxon>
        <taxon>Ascidiacea</taxon>
        <taxon>Aplousobranchia</taxon>
        <taxon>Clavelinidae</taxon>
        <taxon>Clavelina</taxon>
    </lineage>
</organism>
<feature type="transmembrane region" description="Helical" evidence="11">
    <location>
        <begin position="100"/>
        <end position="120"/>
    </location>
</feature>
<name>A0ABP0FJ35_CLALP</name>
<comment type="similarity">
    <text evidence="9">Belongs to the G-protein coupled receptor 1 family.</text>
</comment>
<keyword evidence="6 11" id="KW-0472">Membrane</keyword>
<keyword evidence="8 9" id="KW-0807">Transducer</keyword>